<protein>
    <submittedName>
        <fullName evidence="1">Uncharacterized protein</fullName>
    </submittedName>
</protein>
<evidence type="ECO:0000313" key="2">
    <source>
        <dbReference type="Proteomes" id="UP001359559"/>
    </source>
</evidence>
<reference evidence="1 2" key="1">
    <citation type="submission" date="2024-01" db="EMBL/GenBank/DDBJ databases">
        <title>The genomes of 5 underutilized Papilionoideae crops provide insights into root nodulation and disease resistance.</title>
        <authorList>
            <person name="Yuan L."/>
        </authorList>
    </citation>
    <scope>NUCLEOTIDE SEQUENCE [LARGE SCALE GENOMIC DNA]</scope>
    <source>
        <strain evidence="1">LY-2023</strain>
        <tissue evidence="1">Leaf</tissue>
    </source>
</reference>
<dbReference type="AlphaFoldDB" id="A0AAN9KND4"/>
<evidence type="ECO:0000313" key="1">
    <source>
        <dbReference type="EMBL" id="KAK7319646.1"/>
    </source>
</evidence>
<keyword evidence="2" id="KW-1185">Reference proteome</keyword>
<accession>A0AAN9KND4</accession>
<dbReference type="EMBL" id="JAYKXN010000001">
    <property type="protein sequence ID" value="KAK7319646.1"/>
    <property type="molecule type" value="Genomic_DNA"/>
</dbReference>
<comment type="caution">
    <text evidence="1">The sequence shown here is derived from an EMBL/GenBank/DDBJ whole genome shotgun (WGS) entry which is preliminary data.</text>
</comment>
<dbReference type="Proteomes" id="UP001359559">
    <property type="component" value="Unassembled WGS sequence"/>
</dbReference>
<sequence>MSWNVVTHVKKHGRLCVRMAREVNVALLRKLMDSSLYDKEKFWARVLTNAMENLRIRKSTRYGWNAPTMASRRVLVEIRENKSFLGGINNPYVVACNGVAPLLVNGSWLPSEDNIGIGDVVMGGLGKWIKGMGVHFSLNY</sequence>
<proteinExistence type="predicted"/>
<organism evidence="1 2">
    <name type="scientific">Clitoria ternatea</name>
    <name type="common">Butterfly pea</name>
    <dbReference type="NCBI Taxonomy" id="43366"/>
    <lineage>
        <taxon>Eukaryota</taxon>
        <taxon>Viridiplantae</taxon>
        <taxon>Streptophyta</taxon>
        <taxon>Embryophyta</taxon>
        <taxon>Tracheophyta</taxon>
        <taxon>Spermatophyta</taxon>
        <taxon>Magnoliopsida</taxon>
        <taxon>eudicotyledons</taxon>
        <taxon>Gunneridae</taxon>
        <taxon>Pentapetalae</taxon>
        <taxon>rosids</taxon>
        <taxon>fabids</taxon>
        <taxon>Fabales</taxon>
        <taxon>Fabaceae</taxon>
        <taxon>Papilionoideae</taxon>
        <taxon>50 kb inversion clade</taxon>
        <taxon>NPAAA clade</taxon>
        <taxon>indigoferoid/millettioid clade</taxon>
        <taxon>Phaseoleae</taxon>
        <taxon>Clitoria</taxon>
    </lineage>
</organism>
<name>A0AAN9KND4_CLITE</name>
<gene>
    <name evidence="1" type="ORF">RJT34_04369</name>
</gene>